<proteinExistence type="predicted"/>
<organism evidence="1">
    <name type="scientific">bioreactor metagenome</name>
    <dbReference type="NCBI Taxonomy" id="1076179"/>
    <lineage>
        <taxon>unclassified sequences</taxon>
        <taxon>metagenomes</taxon>
        <taxon>ecological metagenomes</taxon>
    </lineage>
</organism>
<sequence length="240" mass="26391">MVTEHKHVGTVVKAGLFKLVQQQPQLVVKPRHHAKVNSPDFIILRFAPVLHPLFVSDFIQDARFARQRFHIWPARGQGSAVDQRIPRLLAAVWRVGENEGAVNEKRFCTRPGTALFQIAQCAGKAVPVKGTIQRVRGVFAGVKRVLQVGPLQDGRNFGLWPAGVEPHAHALNLAFFHKVGAVKKVVAVLCFGPLTGNHVVTADPHDLVTVLFHGFQQIGVFRAHQVMHGAVPQRMGVKPG</sequence>
<comment type="caution">
    <text evidence="1">The sequence shown here is derived from an EMBL/GenBank/DDBJ whole genome shotgun (WGS) entry which is preliminary data.</text>
</comment>
<reference evidence="1" key="1">
    <citation type="submission" date="2019-08" db="EMBL/GenBank/DDBJ databases">
        <authorList>
            <person name="Kucharzyk K."/>
            <person name="Murdoch R.W."/>
            <person name="Higgins S."/>
            <person name="Loffler F."/>
        </authorList>
    </citation>
    <scope>NUCLEOTIDE SEQUENCE</scope>
</reference>
<gene>
    <name evidence="1" type="ORF">SDC9_87686</name>
</gene>
<name>A0A644ZJX9_9ZZZZ</name>
<dbReference type="EMBL" id="VSSQ01009221">
    <property type="protein sequence ID" value="MPM41037.1"/>
    <property type="molecule type" value="Genomic_DNA"/>
</dbReference>
<dbReference type="AlphaFoldDB" id="A0A644ZJX9"/>
<accession>A0A644ZJX9</accession>
<protein>
    <submittedName>
        <fullName evidence="1">Uncharacterized protein</fullName>
    </submittedName>
</protein>
<evidence type="ECO:0000313" key="1">
    <source>
        <dbReference type="EMBL" id="MPM41037.1"/>
    </source>
</evidence>